<feature type="compositionally biased region" description="Basic and acidic residues" evidence="3">
    <location>
        <begin position="174"/>
        <end position="187"/>
    </location>
</feature>
<feature type="domain" description="SHSP" evidence="4">
    <location>
        <begin position="58"/>
        <end position="166"/>
    </location>
</feature>
<comment type="similarity">
    <text evidence="1 2">Belongs to the small heat shock protein (HSP20) family.</text>
</comment>
<reference evidence="5 6" key="1">
    <citation type="journal article" date="2020" name="Cell">
        <title>Large-Scale Comparative Analyses of Tick Genomes Elucidate Their Genetic Diversity and Vector Capacities.</title>
        <authorList>
            <consortium name="Tick Genome and Microbiome Consortium (TIGMIC)"/>
            <person name="Jia N."/>
            <person name="Wang J."/>
            <person name="Shi W."/>
            <person name="Du L."/>
            <person name="Sun Y."/>
            <person name="Zhan W."/>
            <person name="Jiang J.F."/>
            <person name="Wang Q."/>
            <person name="Zhang B."/>
            <person name="Ji P."/>
            <person name="Bell-Sakyi L."/>
            <person name="Cui X.M."/>
            <person name="Yuan T.T."/>
            <person name="Jiang B.G."/>
            <person name="Yang W.F."/>
            <person name="Lam T.T."/>
            <person name="Chang Q.C."/>
            <person name="Ding S.J."/>
            <person name="Wang X.J."/>
            <person name="Zhu J.G."/>
            <person name="Ruan X.D."/>
            <person name="Zhao L."/>
            <person name="Wei J.T."/>
            <person name="Ye R.Z."/>
            <person name="Que T.C."/>
            <person name="Du C.H."/>
            <person name="Zhou Y.H."/>
            <person name="Cheng J.X."/>
            <person name="Dai P.F."/>
            <person name="Guo W.B."/>
            <person name="Han X.H."/>
            <person name="Huang E.J."/>
            <person name="Li L.F."/>
            <person name="Wei W."/>
            <person name="Gao Y.C."/>
            <person name="Liu J.Z."/>
            <person name="Shao H.Z."/>
            <person name="Wang X."/>
            <person name="Wang C.C."/>
            <person name="Yang T.C."/>
            <person name="Huo Q.B."/>
            <person name="Li W."/>
            <person name="Chen H.Y."/>
            <person name="Chen S.E."/>
            <person name="Zhou L.G."/>
            <person name="Ni X.B."/>
            <person name="Tian J.H."/>
            <person name="Sheng Y."/>
            <person name="Liu T."/>
            <person name="Pan Y.S."/>
            <person name="Xia L.Y."/>
            <person name="Li J."/>
            <person name="Zhao F."/>
            <person name="Cao W.C."/>
        </authorList>
    </citation>
    <scope>NUCLEOTIDE SEQUENCE [LARGE SCALE GENOMIC DNA]</scope>
    <source>
        <strain evidence="5">HaeL-2018</strain>
    </source>
</reference>
<evidence type="ECO:0000256" key="2">
    <source>
        <dbReference type="RuleBase" id="RU003616"/>
    </source>
</evidence>
<evidence type="ECO:0000313" key="6">
    <source>
        <dbReference type="Proteomes" id="UP000821853"/>
    </source>
</evidence>
<dbReference type="InterPro" id="IPR001436">
    <property type="entry name" value="Alpha-crystallin/sHSP_animal"/>
</dbReference>
<evidence type="ECO:0000313" key="5">
    <source>
        <dbReference type="EMBL" id="KAH9382969.1"/>
    </source>
</evidence>
<dbReference type="PANTHER" id="PTHR45640">
    <property type="entry name" value="HEAT SHOCK PROTEIN HSP-12.2-RELATED"/>
    <property type="match status" value="1"/>
</dbReference>
<protein>
    <recommendedName>
        <fullName evidence="4">SHSP domain-containing protein</fullName>
    </recommendedName>
</protein>
<sequence>MTRLVVYPICTDYAPFKALDRLGEQLFMPRCGAGISVERDNGGCVCDRRRGASASTKLRKRRSSADDSALSAGSHFAVACDVRGYAPEEVQVKTVGNDVVVSGQREEEGDDGSYLKEEFTRRFTLPEGVDSESVTCTLLASGVLTIEAPKAAPPSKKLRVVPISVESAPSSRAVAEEAKAAEEKPESESGQAAPAS</sequence>
<organism evidence="5 6">
    <name type="scientific">Haemaphysalis longicornis</name>
    <name type="common">Bush tick</name>
    <dbReference type="NCBI Taxonomy" id="44386"/>
    <lineage>
        <taxon>Eukaryota</taxon>
        <taxon>Metazoa</taxon>
        <taxon>Ecdysozoa</taxon>
        <taxon>Arthropoda</taxon>
        <taxon>Chelicerata</taxon>
        <taxon>Arachnida</taxon>
        <taxon>Acari</taxon>
        <taxon>Parasitiformes</taxon>
        <taxon>Ixodida</taxon>
        <taxon>Ixodoidea</taxon>
        <taxon>Ixodidae</taxon>
        <taxon>Haemaphysalinae</taxon>
        <taxon>Haemaphysalis</taxon>
    </lineage>
</organism>
<evidence type="ECO:0000256" key="1">
    <source>
        <dbReference type="PROSITE-ProRule" id="PRU00285"/>
    </source>
</evidence>
<dbReference type="Pfam" id="PF00011">
    <property type="entry name" value="HSP20"/>
    <property type="match status" value="1"/>
</dbReference>
<dbReference type="PANTHER" id="PTHR45640:SF26">
    <property type="entry name" value="RE23625P"/>
    <property type="match status" value="1"/>
</dbReference>
<dbReference type="GO" id="GO:0005634">
    <property type="term" value="C:nucleus"/>
    <property type="evidence" value="ECO:0007669"/>
    <property type="project" value="TreeGrafter"/>
</dbReference>
<gene>
    <name evidence="5" type="ORF">HPB48_023606</name>
</gene>
<dbReference type="SUPFAM" id="SSF49764">
    <property type="entry name" value="HSP20-like chaperones"/>
    <property type="match status" value="1"/>
</dbReference>
<dbReference type="GO" id="GO:0009408">
    <property type="term" value="P:response to heat"/>
    <property type="evidence" value="ECO:0007669"/>
    <property type="project" value="TreeGrafter"/>
</dbReference>
<name>A0A9J6H787_HAELO</name>
<dbReference type="AlphaFoldDB" id="A0A9J6H787"/>
<dbReference type="OrthoDB" id="6497401at2759"/>
<dbReference type="Proteomes" id="UP000821853">
    <property type="component" value="Unassembled WGS sequence"/>
</dbReference>
<evidence type="ECO:0000259" key="4">
    <source>
        <dbReference type="PROSITE" id="PS01031"/>
    </source>
</evidence>
<dbReference type="GO" id="GO:0051082">
    <property type="term" value="F:unfolded protein binding"/>
    <property type="evidence" value="ECO:0007669"/>
    <property type="project" value="TreeGrafter"/>
</dbReference>
<dbReference type="PRINTS" id="PR00299">
    <property type="entry name" value="ACRYSTALLIN"/>
</dbReference>
<dbReference type="OMA" id="HESKRED"/>
<proteinExistence type="inferred from homology"/>
<dbReference type="InterPro" id="IPR002068">
    <property type="entry name" value="A-crystallin/Hsp20_dom"/>
</dbReference>
<keyword evidence="6" id="KW-1185">Reference proteome</keyword>
<comment type="caution">
    <text evidence="5">The sequence shown here is derived from an EMBL/GenBank/DDBJ whole genome shotgun (WGS) entry which is preliminary data.</text>
</comment>
<dbReference type="Gene3D" id="2.60.40.790">
    <property type="match status" value="1"/>
</dbReference>
<dbReference type="VEuPathDB" id="VectorBase:HLOH_044001"/>
<evidence type="ECO:0000256" key="3">
    <source>
        <dbReference type="SAM" id="MobiDB-lite"/>
    </source>
</evidence>
<dbReference type="InterPro" id="IPR008978">
    <property type="entry name" value="HSP20-like_chaperone"/>
</dbReference>
<dbReference type="EMBL" id="JABSTR010000786">
    <property type="protein sequence ID" value="KAH9382969.1"/>
    <property type="molecule type" value="Genomic_DNA"/>
</dbReference>
<dbReference type="GO" id="GO:0042026">
    <property type="term" value="P:protein refolding"/>
    <property type="evidence" value="ECO:0007669"/>
    <property type="project" value="TreeGrafter"/>
</dbReference>
<dbReference type="GO" id="GO:0005737">
    <property type="term" value="C:cytoplasm"/>
    <property type="evidence" value="ECO:0007669"/>
    <property type="project" value="TreeGrafter"/>
</dbReference>
<dbReference type="PROSITE" id="PS01031">
    <property type="entry name" value="SHSP"/>
    <property type="match status" value="1"/>
</dbReference>
<accession>A0A9J6H787</accession>
<feature type="region of interest" description="Disordered" evidence="3">
    <location>
        <begin position="166"/>
        <end position="196"/>
    </location>
</feature>
<dbReference type="CDD" id="cd06526">
    <property type="entry name" value="metazoan_ACD"/>
    <property type="match status" value="1"/>
</dbReference>